<feature type="compositionally biased region" description="Polar residues" evidence="2">
    <location>
        <begin position="469"/>
        <end position="490"/>
    </location>
</feature>
<feature type="region of interest" description="Disordered" evidence="2">
    <location>
        <begin position="383"/>
        <end position="456"/>
    </location>
</feature>
<dbReference type="OrthoDB" id="5404599at2759"/>
<feature type="compositionally biased region" description="Polar residues" evidence="2">
    <location>
        <begin position="383"/>
        <end position="397"/>
    </location>
</feature>
<proteinExistence type="predicted"/>
<feature type="region of interest" description="Disordered" evidence="2">
    <location>
        <begin position="469"/>
        <end position="513"/>
    </location>
</feature>
<comment type="caution">
    <text evidence="3">The sequence shown here is derived from an EMBL/GenBank/DDBJ whole genome shotgun (WGS) entry which is preliminary data.</text>
</comment>
<evidence type="ECO:0000256" key="1">
    <source>
        <dbReference type="SAM" id="Coils"/>
    </source>
</evidence>
<protein>
    <submittedName>
        <fullName evidence="3">Uncharacterized protein</fullName>
    </submittedName>
</protein>
<evidence type="ECO:0000256" key="2">
    <source>
        <dbReference type="SAM" id="MobiDB-lite"/>
    </source>
</evidence>
<dbReference type="Proteomes" id="UP000726737">
    <property type="component" value="Unassembled WGS sequence"/>
</dbReference>
<sequence length="1497" mass="164187">MVAWEPTPERITLLLQSFGLLRPGLLQGKEDSTNGSSHIEISVVQELPQNPYVLRRRSQGSVEAADACNAKRAECRGPFDTERDLLSRLYVLTTVEMDRKFLLKVFTDRNPFMHPATVLDTKGCDDDRALLADLAQLAIENELGAIEWAGKKHPGTKLPHVLGYAYHRCASDLGPCLDAFGLMGLLLTEFPRGGVAYQGLAQECRIDDTQQSELSDHLAKMIFEMRKTLRKDVFGFTPSTTGKTPSKNRRKLSSGPPSRFDLIVHSLDRQRAIQVNPENVVSAQLPHQQTSRGRNPYRYLGLESDTSGSSMTDLTIGQGTAVGHSYGYPSTSCTSVSSFGTWTTTRGASSKGSHENLVNQQVLQSSFITPLAPLKSVSRATTPTEGSVSISKSSLMPNTVDRSEENKHGCIEHGDGRKESQALNDGRPSYRHNSPAYGTGAISKRPSHPMDSTPTTSLRLQSTVTLGSNRQTCHLSPTPLSSMMRRSNSRGAAFRVSKPSPTSMHKRGPTQTTRTAATIVADTRSHRLPLSPKFVTTNASPLRSKTLYHGSKDRGDEVLRNTATKLLSSSPSPKNPLEACKQLVQYDEISKSRIQAISSGAGLTVDIHAASAIRSRRVSIENTNTVVEPWFDNDPTMYCSHRTQMAIQQGGSIGHLIYSPVALSVQSPSLPSSLSITSRSSKRLISKLSTKDNGTNKAPFVWKTENTLLWPKTFVYPNAGNGVFRTVAEFEQARLVNALVALERLDSFVGSTCRFPAALLELLPRVLSIAFDEFVFAESNLDLPLRRSVMASLAKNPLFRSEGVFKGVHSVFTHGDLEPSSLFIHGQRGEIVAVTNFQRAGFLPTYVEDTRGLFIERSLASYWKTTEAVDEKECDESKLYSRATRLLPFLGPKSMISDQLGENDKTTSLRLNDQYHPEPYPIVNHYFSKGSETAACKTMVYAEPTSSRAPSAQRTCVSNSTIGSNASATLRRIIATTTNKGNQRDSSMAPNMNQETQTRLNKVELKNSQSQGQCHGQSGRPPSSLLPVSNLHFNQSSVSFASTSHNSNISNSYSTEPNVVTISPSGPTYYHDPSAQSLPFMQSGLSCSYTATLIPKVVKVNQDAWSKFQATYRLLEQPLTTERMGVSGKTGSVVKKHKTTATATVALLDGFEQGSQVPKTLEALVSISKTLQNLVVILESGGIVATPEQLTAAIAIKRESRLQQEQERMAEIEIENQGRRERHQQAAEQQRQAQQQLLRQIQISNNSESPVSSAAAGSSVQVSLVSRPLPPTPNTTRSTGFTKFKSFFNKKMASSSSSSSPAPKSAASHTPAYKRFHTPEDDILYSAPGLQRDPLPSELPDHILVSACGNTPSPDKSFSTFRKAAKGSEARGAASSNEGESFIDVSRAAELKLGSMIAPDLPVYGIRLTNRDGTKTLAQVEGERVEKEEQEFWKEFEGHCDSLRDSSSQKQDDRYPGIALINIQDFEQNLEIVERYVAKVEAEAAKYYKHVLMTKDE</sequence>
<feature type="region of interest" description="Disordered" evidence="2">
    <location>
        <begin position="234"/>
        <end position="258"/>
    </location>
</feature>
<gene>
    <name evidence="3" type="ORF">BG011_008083</name>
</gene>
<keyword evidence="4" id="KW-1185">Reference proteome</keyword>
<accession>A0A9P6QDA7</accession>
<reference evidence="3" key="1">
    <citation type="journal article" date="2020" name="Fungal Divers.">
        <title>Resolving the Mortierellaceae phylogeny through synthesis of multi-gene phylogenetics and phylogenomics.</title>
        <authorList>
            <person name="Vandepol N."/>
            <person name="Liber J."/>
            <person name="Desiro A."/>
            <person name="Na H."/>
            <person name="Kennedy M."/>
            <person name="Barry K."/>
            <person name="Grigoriev I.V."/>
            <person name="Miller A.N."/>
            <person name="O'Donnell K."/>
            <person name="Stajich J.E."/>
            <person name="Bonito G."/>
        </authorList>
    </citation>
    <scope>NUCLEOTIDE SEQUENCE</scope>
    <source>
        <strain evidence="3">KOD948</strain>
    </source>
</reference>
<name>A0A9P6QDA7_9FUNG</name>
<feature type="compositionally biased region" description="Basic and acidic residues" evidence="2">
    <location>
        <begin position="401"/>
        <end position="420"/>
    </location>
</feature>
<evidence type="ECO:0000313" key="4">
    <source>
        <dbReference type="Proteomes" id="UP000726737"/>
    </source>
</evidence>
<feature type="coiled-coil region" evidence="1">
    <location>
        <begin position="1195"/>
        <end position="1240"/>
    </location>
</feature>
<dbReference type="EMBL" id="JAAAJA010000065">
    <property type="protein sequence ID" value="KAG0263757.1"/>
    <property type="molecule type" value="Genomic_DNA"/>
</dbReference>
<feature type="compositionally biased region" description="Polar residues" evidence="2">
    <location>
        <begin position="499"/>
        <end position="513"/>
    </location>
</feature>
<keyword evidence="1" id="KW-0175">Coiled coil</keyword>
<evidence type="ECO:0000313" key="3">
    <source>
        <dbReference type="EMBL" id="KAG0263757.1"/>
    </source>
</evidence>
<organism evidence="3 4">
    <name type="scientific">Mortierella polycephala</name>
    <dbReference type="NCBI Taxonomy" id="41804"/>
    <lineage>
        <taxon>Eukaryota</taxon>
        <taxon>Fungi</taxon>
        <taxon>Fungi incertae sedis</taxon>
        <taxon>Mucoromycota</taxon>
        <taxon>Mortierellomycotina</taxon>
        <taxon>Mortierellomycetes</taxon>
        <taxon>Mortierellales</taxon>
        <taxon>Mortierellaceae</taxon>
        <taxon>Mortierella</taxon>
    </lineage>
</organism>